<comment type="caution">
    <text evidence="2">The sequence shown here is derived from an EMBL/GenBank/DDBJ whole genome shotgun (WGS) entry which is preliminary data.</text>
</comment>
<reference evidence="2" key="1">
    <citation type="journal article" date="2017" name="Nature">
        <title>The sunflower genome provides insights into oil metabolism, flowering and Asterid evolution.</title>
        <authorList>
            <person name="Badouin H."/>
            <person name="Gouzy J."/>
            <person name="Grassa C.J."/>
            <person name="Murat F."/>
            <person name="Staton S.E."/>
            <person name="Cottret L."/>
            <person name="Lelandais-Briere C."/>
            <person name="Owens G.L."/>
            <person name="Carrere S."/>
            <person name="Mayjonade B."/>
            <person name="Legrand L."/>
            <person name="Gill N."/>
            <person name="Kane N.C."/>
            <person name="Bowers J.E."/>
            <person name="Hubner S."/>
            <person name="Bellec A."/>
            <person name="Berard A."/>
            <person name="Berges H."/>
            <person name="Blanchet N."/>
            <person name="Boniface M.C."/>
            <person name="Brunel D."/>
            <person name="Catrice O."/>
            <person name="Chaidir N."/>
            <person name="Claudel C."/>
            <person name="Donnadieu C."/>
            <person name="Faraut T."/>
            <person name="Fievet G."/>
            <person name="Helmstetter N."/>
            <person name="King M."/>
            <person name="Knapp S.J."/>
            <person name="Lai Z."/>
            <person name="Le Paslier M.C."/>
            <person name="Lippi Y."/>
            <person name="Lorenzon L."/>
            <person name="Mandel J.R."/>
            <person name="Marage G."/>
            <person name="Marchand G."/>
            <person name="Marquand E."/>
            <person name="Bret-Mestries E."/>
            <person name="Morien E."/>
            <person name="Nambeesan S."/>
            <person name="Nguyen T."/>
            <person name="Pegot-Espagnet P."/>
            <person name="Pouilly N."/>
            <person name="Raftis F."/>
            <person name="Sallet E."/>
            <person name="Schiex T."/>
            <person name="Thomas J."/>
            <person name="Vandecasteele C."/>
            <person name="Vares D."/>
            <person name="Vear F."/>
            <person name="Vautrin S."/>
            <person name="Crespi M."/>
            <person name="Mangin B."/>
            <person name="Burke J.M."/>
            <person name="Salse J."/>
            <person name="Munos S."/>
            <person name="Vincourt P."/>
            <person name="Rieseberg L.H."/>
            <person name="Langlade N.B."/>
        </authorList>
    </citation>
    <scope>NUCLEOTIDE SEQUENCE</scope>
    <source>
        <tissue evidence="2">Leaves</tissue>
    </source>
</reference>
<dbReference type="EMBL" id="MNCJ02000317">
    <property type="protein sequence ID" value="KAF5819946.1"/>
    <property type="molecule type" value="Genomic_DNA"/>
</dbReference>
<gene>
    <name evidence="2" type="ORF">HanXRQr2_Chr02g0083361</name>
</gene>
<keyword evidence="3" id="KW-1185">Reference proteome</keyword>
<dbReference type="AlphaFoldDB" id="A0A9K3JRI5"/>
<dbReference type="Proteomes" id="UP000215914">
    <property type="component" value="Unassembled WGS sequence"/>
</dbReference>
<feature type="compositionally biased region" description="Basic residues" evidence="1">
    <location>
        <begin position="1"/>
        <end position="14"/>
    </location>
</feature>
<feature type="region of interest" description="Disordered" evidence="1">
    <location>
        <begin position="1"/>
        <end position="22"/>
    </location>
</feature>
<feature type="region of interest" description="Disordered" evidence="1">
    <location>
        <begin position="59"/>
        <end position="78"/>
    </location>
</feature>
<proteinExistence type="predicted"/>
<accession>A0A9K3JRI5</accession>
<organism evidence="2 3">
    <name type="scientific">Helianthus annuus</name>
    <name type="common">Common sunflower</name>
    <dbReference type="NCBI Taxonomy" id="4232"/>
    <lineage>
        <taxon>Eukaryota</taxon>
        <taxon>Viridiplantae</taxon>
        <taxon>Streptophyta</taxon>
        <taxon>Embryophyta</taxon>
        <taxon>Tracheophyta</taxon>
        <taxon>Spermatophyta</taxon>
        <taxon>Magnoliopsida</taxon>
        <taxon>eudicotyledons</taxon>
        <taxon>Gunneridae</taxon>
        <taxon>Pentapetalae</taxon>
        <taxon>asterids</taxon>
        <taxon>campanulids</taxon>
        <taxon>Asterales</taxon>
        <taxon>Asteraceae</taxon>
        <taxon>Asteroideae</taxon>
        <taxon>Heliantheae alliance</taxon>
        <taxon>Heliantheae</taxon>
        <taxon>Helianthus</taxon>
    </lineage>
</organism>
<evidence type="ECO:0000313" key="2">
    <source>
        <dbReference type="EMBL" id="KAF5819946.1"/>
    </source>
</evidence>
<evidence type="ECO:0000256" key="1">
    <source>
        <dbReference type="SAM" id="MobiDB-lite"/>
    </source>
</evidence>
<dbReference type="Gramene" id="mRNA:HanXRQr2_Chr02g0083361">
    <property type="protein sequence ID" value="CDS:HanXRQr2_Chr02g0083361.1"/>
    <property type="gene ID" value="HanXRQr2_Chr02g0083361"/>
</dbReference>
<evidence type="ECO:0000313" key="3">
    <source>
        <dbReference type="Proteomes" id="UP000215914"/>
    </source>
</evidence>
<protein>
    <submittedName>
        <fullName evidence="2">Uncharacterized protein</fullName>
    </submittedName>
</protein>
<reference evidence="2" key="2">
    <citation type="submission" date="2020-06" db="EMBL/GenBank/DDBJ databases">
        <title>Helianthus annuus Genome sequencing and assembly Release 2.</title>
        <authorList>
            <person name="Gouzy J."/>
            <person name="Langlade N."/>
            <person name="Munos S."/>
        </authorList>
    </citation>
    <scope>NUCLEOTIDE SEQUENCE</scope>
    <source>
        <tissue evidence="2">Leaves</tissue>
    </source>
</reference>
<name>A0A9K3JRI5_HELAN</name>
<sequence>MHRNHNSYKSRIPPRRSTQLEGTLDWGDLKRYGPNSLPTWQGPHHVCAHKASMSAKQSRSFQKLLDDSQLSPKMLYPT</sequence>